<dbReference type="AlphaFoldDB" id="A0A8J5X5B1"/>
<organism evidence="1 2">
    <name type="scientific">Diacronema lutheri</name>
    <name type="common">Unicellular marine alga</name>
    <name type="synonym">Monochrysis lutheri</name>
    <dbReference type="NCBI Taxonomy" id="2081491"/>
    <lineage>
        <taxon>Eukaryota</taxon>
        <taxon>Haptista</taxon>
        <taxon>Haptophyta</taxon>
        <taxon>Pavlovophyceae</taxon>
        <taxon>Pavlovales</taxon>
        <taxon>Pavlovaceae</taxon>
        <taxon>Diacronema</taxon>
    </lineage>
</organism>
<gene>
    <name evidence="1" type="ORF">KFE25_011675</name>
</gene>
<name>A0A8J5X5B1_DIALT</name>
<dbReference type="Gene3D" id="1.10.260.100">
    <property type="match status" value="1"/>
</dbReference>
<evidence type="ECO:0000313" key="2">
    <source>
        <dbReference type="Proteomes" id="UP000751190"/>
    </source>
</evidence>
<accession>A0A8J5X5B1</accession>
<dbReference type="Proteomes" id="UP000751190">
    <property type="component" value="Unassembled WGS sequence"/>
</dbReference>
<evidence type="ECO:0000313" key="1">
    <source>
        <dbReference type="EMBL" id="KAG8458144.1"/>
    </source>
</evidence>
<proteinExistence type="predicted"/>
<dbReference type="EMBL" id="JAGTXO010000056">
    <property type="protein sequence ID" value="KAG8458144.1"/>
    <property type="molecule type" value="Genomic_DNA"/>
</dbReference>
<dbReference type="OrthoDB" id="10501166at2759"/>
<protein>
    <submittedName>
        <fullName evidence="1">Uncharacterized protein</fullName>
    </submittedName>
</protein>
<comment type="caution">
    <text evidence="1">The sequence shown here is derived from an EMBL/GenBank/DDBJ whole genome shotgun (WGS) entry which is preliminary data.</text>
</comment>
<sequence>MRYAERGEVHSMFWPVLPQLTISLRESVVELLGDRSRVLHLGGGVTIAAADLVEMAAERRLGSAASEADYLKSVYELGEYSGGAELVALVNELRRPARVYEPRPAPDGSVGLACVAAVGVPTFGSASAMHLIALDSLDWRCDNDAEGLVRVPRGTIAKDCGVHFHALLPTQGRGATTAVDEADADAMGDSGADRMRARVASSPEALEAISEAARDPRFARAIADVARDPSRAADYARDPEVARMLAAVLGKLRAND</sequence>
<keyword evidence="2" id="KW-1185">Reference proteome</keyword>
<reference evidence="1" key="1">
    <citation type="submission" date="2021-05" db="EMBL/GenBank/DDBJ databases">
        <title>The genome of the haptophyte Pavlova lutheri (Diacronema luteri, Pavlovales) - a model for lipid biosynthesis in eukaryotic algae.</title>
        <authorList>
            <person name="Hulatt C.J."/>
            <person name="Posewitz M.C."/>
        </authorList>
    </citation>
    <scope>NUCLEOTIDE SEQUENCE</scope>
    <source>
        <strain evidence="1">NIVA-4/92</strain>
    </source>
</reference>